<dbReference type="Proteomes" id="UP000008953">
    <property type="component" value="Chromosome"/>
</dbReference>
<gene>
    <name evidence="1" type="ORF">RO1_41260</name>
</gene>
<evidence type="ECO:0000313" key="1">
    <source>
        <dbReference type="EMBL" id="CBL14308.1"/>
    </source>
</evidence>
<name>D4L3W8_9FIRM</name>
<reference evidence="1 2" key="1">
    <citation type="submission" date="2010-03" db="EMBL/GenBank/DDBJ databases">
        <title>The genome sequence of Roseburia intestinalis XB6B4.</title>
        <authorList>
            <consortium name="metaHIT consortium -- http://www.metahit.eu/"/>
            <person name="Pajon A."/>
            <person name="Turner K."/>
            <person name="Parkhill J."/>
            <person name="Bernalier A."/>
        </authorList>
    </citation>
    <scope>NUCLEOTIDE SEQUENCE [LARGE SCALE GENOMIC DNA]</scope>
    <source>
        <strain evidence="1 2">XB6B4</strain>
    </source>
</reference>
<sequence>MTALIKIIRDIQMTRSSATATDSLYASGRSWNCSTAEAVPVLLLFFVACLLTF</sequence>
<proteinExistence type="predicted"/>
<protein>
    <submittedName>
        <fullName evidence="1">Uncharacterized protein</fullName>
    </submittedName>
</protein>
<evidence type="ECO:0000313" key="2">
    <source>
        <dbReference type="Proteomes" id="UP000008953"/>
    </source>
</evidence>
<reference evidence="1 2" key="2">
    <citation type="submission" date="2010-03" db="EMBL/GenBank/DDBJ databases">
        <authorList>
            <person name="Pajon A."/>
        </authorList>
    </citation>
    <scope>NUCLEOTIDE SEQUENCE [LARGE SCALE GENOMIC DNA]</scope>
    <source>
        <strain evidence="1 2">XB6B4</strain>
    </source>
</reference>
<dbReference type="KEGG" id="rix:RO1_41260"/>
<accession>D4L3W8</accession>
<dbReference type="EMBL" id="FP929050">
    <property type="protein sequence ID" value="CBL14308.1"/>
    <property type="molecule type" value="Genomic_DNA"/>
</dbReference>
<dbReference type="HOGENOM" id="CLU_3065824_0_0_9"/>
<dbReference type="AlphaFoldDB" id="D4L3W8"/>
<organism evidence="1 2">
    <name type="scientific">Roseburia intestinalis XB6B4</name>
    <dbReference type="NCBI Taxonomy" id="718255"/>
    <lineage>
        <taxon>Bacteria</taxon>
        <taxon>Bacillati</taxon>
        <taxon>Bacillota</taxon>
        <taxon>Clostridia</taxon>
        <taxon>Lachnospirales</taxon>
        <taxon>Lachnospiraceae</taxon>
        <taxon>Roseburia</taxon>
    </lineage>
</organism>